<dbReference type="AlphaFoldDB" id="A0A6D2KKD8"/>
<feature type="domain" description="MATH" evidence="2">
    <location>
        <begin position="68"/>
        <end position="169"/>
    </location>
</feature>
<organism evidence="3 4">
    <name type="scientific">Microthlaspi erraticum</name>
    <dbReference type="NCBI Taxonomy" id="1685480"/>
    <lineage>
        <taxon>Eukaryota</taxon>
        <taxon>Viridiplantae</taxon>
        <taxon>Streptophyta</taxon>
        <taxon>Embryophyta</taxon>
        <taxon>Tracheophyta</taxon>
        <taxon>Spermatophyta</taxon>
        <taxon>Magnoliopsida</taxon>
        <taxon>eudicotyledons</taxon>
        <taxon>Gunneridae</taxon>
        <taxon>Pentapetalae</taxon>
        <taxon>rosids</taxon>
        <taxon>malvids</taxon>
        <taxon>Brassicales</taxon>
        <taxon>Brassicaceae</taxon>
        <taxon>Coluteocarpeae</taxon>
        <taxon>Microthlaspi</taxon>
    </lineage>
</organism>
<evidence type="ECO:0000256" key="1">
    <source>
        <dbReference type="SAM" id="MobiDB-lite"/>
    </source>
</evidence>
<dbReference type="SUPFAM" id="SSF49599">
    <property type="entry name" value="TRAF domain-like"/>
    <property type="match status" value="1"/>
</dbReference>
<evidence type="ECO:0000313" key="4">
    <source>
        <dbReference type="Proteomes" id="UP000467841"/>
    </source>
</evidence>
<dbReference type="Proteomes" id="UP000467841">
    <property type="component" value="Unassembled WGS sequence"/>
</dbReference>
<proteinExistence type="predicted"/>
<evidence type="ECO:0000259" key="2">
    <source>
        <dbReference type="PROSITE" id="PS50144"/>
    </source>
</evidence>
<dbReference type="EMBL" id="CACVBM020001684">
    <property type="protein sequence ID" value="CAA7057375.1"/>
    <property type="molecule type" value="Genomic_DNA"/>
</dbReference>
<evidence type="ECO:0000313" key="3">
    <source>
        <dbReference type="EMBL" id="CAA7057375.1"/>
    </source>
</evidence>
<feature type="compositionally biased region" description="Polar residues" evidence="1">
    <location>
        <begin position="36"/>
        <end position="50"/>
    </location>
</feature>
<dbReference type="PANTHER" id="PTHR47477">
    <property type="entry name" value="TNF RECEPTOR-ASSOCIATED FACTOR HOMOLOG 1A"/>
    <property type="match status" value="1"/>
</dbReference>
<dbReference type="InterPro" id="IPR008974">
    <property type="entry name" value="TRAF-like"/>
</dbReference>
<gene>
    <name evidence="3" type="ORF">MERR_LOCUS44611</name>
</gene>
<dbReference type="PROSITE" id="PS50144">
    <property type="entry name" value="MATH"/>
    <property type="match status" value="1"/>
</dbReference>
<dbReference type="OrthoDB" id="1676024at2759"/>
<reference evidence="3" key="1">
    <citation type="submission" date="2020-01" db="EMBL/GenBank/DDBJ databases">
        <authorList>
            <person name="Mishra B."/>
        </authorList>
    </citation>
    <scope>NUCLEOTIDE SEQUENCE [LARGE SCALE GENOMIC DNA]</scope>
</reference>
<comment type="caution">
    <text evidence="3">The sequence shown here is derived from an EMBL/GenBank/DDBJ whole genome shotgun (WGS) entry which is preliminary data.</text>
</comment>
<sequence>MSETTNDVSGAGRSVEGNSNGQRSQSEGALAEWHSSDQVESGTPSTTSPPNWDIDDDDDIGPKPSELFGRHTWKIEKFSEINERELRSDVFEIGGHHWFIMIYPQGCDNNLPVFLCVANYDDLRPGWNHFAQFTVDLVNTADLKKTKREGYLLTSFTFATSHIPITQTY</sequence>
<keyword evidence="4" id="KW-1185">Reference proteome</keyword>
<feature type="region of interest" description="Disordered" evidence="1">
    <location>
        <begin position="1"/>
        <end position="67"/>
    </location>
</feature>
<dbReference type="Gene3D" id="2.60.210.10">
    <property type="entry name" value="Apoptosis, Tumor Necrosis Factor Receptor Associated Protein 2, Chain A"/>
    <property type="match status" value="1"/>
</dbReference>
<feature type="compositionally biased region" description="Polar residues" evidence="1">
    <location>
        <begin position="16"/>
        <end position="27"/>
    </location>
</feature>
<accession>A0A6D2KKD8</accession>
<dbReference type="PANTHER" id="PTHR47477:SF8">
    <property type="entry name" value="TNF RECEPTOR-ASSOCIATED FACTOR HOMOLOG 1A"/>
    <property type="match status" value="1"/>
</dbReference>
<protein>
    <recommendedName>
        <fullName evidence="2">MATH domain-containing protein</fullName>
    </recommendedName>
</protein>
<dbReference type="CDD" id="cd00121">
    <property type="entry name" value="MATH"/>
    <property type="match status" value="1"/>
</dbReference>
<dbReference type="InterPro" id="IPR002083">
    <property type="entry name" value="MATH/TRAF_dom"/>
</dbReference>
<dbReference type="Pfam" id="PF22486">
    <property type="entry name" value="MATH_2"/>
    <property type="match status" value="1"/>
</dbReference>
<dbReference type="InterPro" id="IPR055327">
    <property type="entry name" value="TRAF1A/B"/>
</dbReference>
<name>A0A6D2KKD8_9BRAS</name>